<accession>A0A8J5FCE5</accession>
<organism evidence="1 2">
    <name type="scientific">Zingiber officinale</name>
    <name type="common">Ginger</name>
    <name type="synonym">Amomum zingiber</name>
    <dbReference type="NCBI Taxonomy" id="94328"/>
    <lineage>
        <taxon>Eukaryota</taxon>
        <taxon>Viridiplantae</taxon>
        <taxon>Streptophyta</taxon>
        <taxon>Embryophyta</taxon>
        <taxon>Tracheophyta</taxon>
        <taxon>Spermatophyta</taxon>
        <taxon>Magnoliopsida</taxon>
        <taxon>Liliopsida</taxon>
        <taxon>Zingiberales</taxon>
        <taxon>Zingiberaceae</taxon>
        <taxon>Zingiber</taxon>
    </lineage>
</organism>
<reference evidence="1 2" key="1">
    <citation type="submission" date="2020-08" db="EMBL/GenBank/DDBJ databases">
        <title>Plant Genome Project.</title>
        <authorList>
            <person name="Zhang R.-G."/>
        </authorList>
    </citation>
    <scope>NUCLEOTIDE SEQUENCE [LARGE SCALE GENOMIC DNA]</scope>
    <source>
        <tissue evidence="1">Rhizome</tissue>
    </source>
</reference>
<comment type="caution">
    <text evidence="1">The sequence shown here is derived from an EMBL/GenBank/DDBJ whole genome shotgun (WGS) entry which is preliminary data.</text>
</comment>
<dbReference type="EMBL" id="JACMSC010000016">
    <property type="protein sequence ID" value="KAG6480789.1"/>
    <property type="molecule type" value="Genomic_DNA"/>
</dbReference>
<name>A0A8J5FCE5_ZINOF</name>
<dbReference type="AlphaFoldDB" id="A0A8J5FCE5"/>
<keyword evidence="2" id="KW-1185">Reference proteome</keyword>
<dbReference type="PANTHER" id="PTHR31425:SF36">
    <property type="entry name" value="PROTEIN QUIRKY"/>
    <property type="match status" value="1"/>
</dbReference>
<protein>
    <submittedName>
        <fullName evidence="1">Uncharacterized protein</fullName>
    </submittedName>
</protein>
<dbReference type="InterPro" id="IPR047259">
    <property type="entry name" value="QUIRKY-like"/>
</dbReference>
<dbReference type="PANTHER" id="PTHR31425">
    <property type="entry name" value="PHOSPHORIBOSYLANTHRANILATE TRANSFERASE ISOFORM 1"/>
    <property type="match status" value="1"/>
</dbReference>
<dbReference type="Proteomes" id="UP000734854">
    <property type="component" value="Unassembled WGS sequence"/>
</dbReference>
<sequence length="97" mass="11062">MFEPTSDRQDYRIGKVQVSTLESNKVYTNSYPLLQLLRPGVKKMGEVQLAVRFACTTLLRDTCAMYAQPMLPRMHYLKAIGVVHQEVLLVSAIRMMA</sequence>
<evidence type="ECO:0000313" key="1">
    <source>
        <dbReference type="EMBL" id="KAG6480789.1"/>
    </source>
</evidence>
<proteinExistence type="predicted"/>
<gene>
    <name evidence="1" type="ORF">ZIOFF_057375</name>
</gene>
<evidence type="ECO:0000313" key="2">
    <source>
        <dbReference type="Proteomes" id="UP000734854"/>
    </source>
</evidence>